<feature type="transmembrane region" description="Helical" evidence="1">
    <location>
        <begin position="44"/>
        <end position="64"/>
    </location>
</feature>
<proteinExistence type="predicted"/>
<evidence type="ECO:0000313" key="2">
    <source>
        <dbReference type="EMBL" id="CAG9621277.1"/>
    </source>
</evidence>
<accession>A0ABN8ACV4</accession>
<evidence type="ECO:0008006" key="4">
    <source>
        <dbReference type="Google" id="ProtNLM"/>
    </source>
</evidence>
<feature type="transmembrane region" description="Helical" evidence="1">
    <location>
        <begin position="76"/>
        <end position="97"/>
    </location>
</feature>
<comment type="caution">
    <text evidence="2">The sequence shown here is derived from an EMBL/GenBank/DDBJ whole genome shotgun (WGS) entry which is preliminary data.</text>
</comment>
<dbReference type="RefSeq" id="WP_230501175.1">
    <property type="nucleotide sequence ID" value="NZ_CAKJTJ010000009.1"/>
</dbReference>
<dbReference type="Proteomes" id="UP000789833">
    <property type="component" value="Unassembled WGS sequence"/>
</dbReference>
<organism evidence="2 3">
    <name type="scientific">Sutcliffiella rhizosphaerae</name>
    <dbReference type="NCBI Taxonomy" id="2880967"/>
    <lineage>
        <taxon>Bacteria</taxon>
        <taxon>Bacillati</taxon>
        <taxon>Bacillota</taxon>
        <taxon>Bacilli</taxon>
        <taxon>Bacillales</taxon>
        <taxon>Bacillaceae</taxon>
        <taxon>Sutcliffiella</taxon>
    </lineage>
</organism>
<evidence type="ECO:0000256" key="1">
    <source>
        <dbReference type="SAM" id="Phobius"/>
    </source>
</evidence>
<name>A0ABN8ACV4_9BACI</name>
<gene>
    <name evidence="2" type="ORF">BACCIP111883_02049</name>
</gene>
<reference evidence="2 3" key="1">
    <citation type="submission" date="2021-10" db="EMBL/GenBank/DDBJ databases">
        <authorList>
            <person name="Criscuolo A."/>
        </authorList>
    </citation>
    <scope>NUCLEOTIDE SEQUENCE [LARGE SCALE GENOMIC DNA]</scope>
    <source>
        <strain evidence="3">CIP 111883</strain>
    </source>
</reference>
<feature type="transmembrane region" description="Helical" evidence="1">
    <location>
        <begin position="109"/>
        <end position="128"/>
    </location>
</feature>
<keyword evidence="3" id="KW-1185">Reference proteome</keyword>
<dbReference type="EMBL" id="CAKJTJ010000009">
    <property type="protein sequence ID" value="CAG9621277.1"/>
    <property type="molecule type" value="Genomic_DNA"/>
</dbReference>
<evidence type="ECO:0000313" key="3">
    <source>
        <dbReference type="Proteomes" id="UP000789833"/>
    </source>
</evidence>
<keyword evidence="1" id="KW-0812">Transmembrane</keyword>
<feature type="transmembrane region" description="Helical" evidence="1">
    <location>
        <begin position="12"/>
        <end position="32"/>
    </location>
</feature>
<protein>
    <recommendedName>
        <fullName evidence="4">DUF805 domain-containing protein</fullName>
    </recommendedName>
</protein>
<keyword evidence="1" id="KW-1133">Transmembrane helix</keyword>
<keyword evidence="1" id="KW-0472">Membrane</keyword>
<sequence>MKTFIKINAVSIFYAILLFVPFILMINVYRISRLTGMDIELVNLFITGTLVLAIIAGTFCMMNLRKIRLSGSKANYFTAILWIPYFFVFMYTFANALPITYGGDKPNPVTGLFLMGSFIIYPIYILVFQSIATNFKDKFFITE</sequence>